<protein>
    <recommendedName>
        <fullName evidence="1">Reverse transcriptase domain-containing protein</fullName>
    </recommendedName>
</protein>
<reference evidence="2 3" key="1">
    <citation type="submission" date="2024-01" db="EMBL/GenBank/DDBJ databases">
        <title>The complete chloroplast genome sequence of Lithospermum erythrorhizon: insights into the phylogenetic relationship among Boraginaceae species and the maternal lineages of purple gromwells.</title>
        <authorList>
            <person name="Okada T."/>
            <person name="Watanabe K."/>
        </authorList>
    </citation>
    <scope>NUCLEOTIDE SEQUENCE [LARGE SCALE GENOMIC DNA]</scope>
</reference>
<dbReference type="EMBL" id="BAABME010004262">
    <property type="protein sequence ID" value="GAA0161736.1"/>
    <property type="molecule type" value="Genomic_DNA"/>
</dbReference>
<organism evidence="2 3">
    <name type="scientific">Lithospermum erythrorhizon</name>
    <name type="common">Purple gromwell</name>
    <name type="synonym">Lithospermum officinale var. erythrorhizon</name>
    <dbReference type="NCBI Taxonomy" id="34254"/>
    <lineage>
        <taxon>Eukaryota</taxon>
        <taxon>Viridiplantae</taxon>
        <taxon>Streptophyta</taxon>
        <taxon>Embryophyta</taxon>
        <taxon>Tracheophyta</taxon>
        <taxon>Spermatophyta</taxon>
        <taxon>Magnoliopsida</taxon>
        <taxon>eudicotyledons</taxon>
        <taxon>Gunneridae</taxon>
        <taxon>Pentapetalae</taxon>
        <taxon>asterids</taxon>
        <taxon>lamiids</taxon>
        <taxon>Boraginales</taxon>
        <taxon>Boraginaceae</taxon>
        <taxon>Boraginoideae</taxon>
        <taxon>Lithospermeae</taxon>
        <taxon>Lithospermum</taxon>
    </lineage>
</organism>
<dbReference type="Proteomes" id="UP001454036">
    <property type="component" value="Unassembled WGS sequence"/>
</dbReference>
<name>A0AAV3QFK0_LITER</name>
<keyword evidence="3" id="KW-1185">Reference proteome</keyword>
<gene>
    <name evidence="2" type="ORF">LIER_17983</name>
</gene>
<dbReference type="InterPro" id="IPR043502">
    <property type="entry name" value="DNA/RNA_pol_sf"/>
</dbReference>
<feature type="domain" description="Reverse transcriptase" evidence="1">
    <location>
        <begin position="2"/>
        <end position="150"/>
    </location>
</feature>
<accession>A0AAV3QFK0</accession>
<dbReference type="PANTHER" id="PTHR33116">
    <property type="entry name" value="REVERSE TRANSCRIPTASE ZINC-BINDING DOMAIN-CONTAINING PROTEIN-RELATED-RELATED"/>
    <property type="match status" value="1"/>
</dbReference>
<dbReference type="SUPFAM" id="SSF56672">
    <property type="entry name" value="DNA/RNA polymerases"/>
    <property type="match status" value="1"/>
</dbReference>
<dbReference type="AlphaFoldDB" id="A0AAV3QFK0"/>
<dbReference type="Pfam" id="PF00078">
    <property type="entry name" value="RVT_1"/>
    <property type="match status" value="1"/>
</dbReference>
<dbReference type="CDD" id="cd01650">
    <property type="entry name" value="RT_nLTR_like"/>
    <property type="match status" value="1"/>
</dbReference>
<sequence>MSEIRPISLCNIVAKIVSKVLTNRLWPVLMKINSETQSAFLTGRIISDNILIAHEVLHHMKHSKLVNNNSMALKLDMSKAYDRVELPFLEAIMIRLGFCRVFVDWIMCLVSTVSYSFLVNGAPNGFIRPKRGIRQGDPFRDSPSISHILFADHTMIFCKAGIEEGADVRRILGEYEEVGDQGKYLGLPSQIERSKKEAFSYITKRVEERTKGWRGRLLSQAGKEVLIKTVTIAIPNYVMNCFLLPQGIIDNLNSFMEKFFSASSDTDKGVHWKSWEVSCVDKNEGGLGFKDLQYMNLTLLTKQGWRIANGEVSLLYKVLKGRYFKMTPFLRAKLRSNPSFGWRSILEGEEYIRRKKGAFDGNSLASWEWKEH</sequence>
<dbReference type="InterPro" id="IPR000477">
    <property type="entry name" value="RT_dom"/>
</dbReference>
<evidence type="ECO:0000313" key="2">
    <source>
        <dbReference type="EMBL" id="GAA0161736.1"/>
    </source>
</evidence>
<evidence type="ECO:0000313" key="3">
    <source>
        <dbReference type="Proteomes" id="UP001454036"/>
    </source>
</evidence>
<comment type="caution">
    <text evidence="2">The sequence shown here is derived from an EMBL/GenBank/DDBJ whole genome shotgun (WGS) entry which is preliminary data.</text>
</comment>
<proteinExistence type="predicted"/>
<evidence type="ECO:0000259" key="1">
    <source>
        <dbReference type="Pfam" id="PF00078"/>
    </source>
</evidence>
<dbReference type="PANTHER" id="PTHR33116:SF86">
    <property type="entry name" value="REVERSE TRANSCRIPTASE DOMAIN-CONTAINING PROTEIN"/>
    <property type="match status" value="1"/>
</dbReference>